<feature type="compositionally biased region" description="Basic and acidic residues" evidence="2">
    <location>
        <begin position="368"/>
        <end position="383"/>
    </location>
</feature>
<dbReference type="GO" id="GO:0010792">
    <property type="term" value="P:DNA double-strand break processing involved in repair via single-strand annealing"/>
    <property type="evidence" value="ECO:0000318"/>
    <property type="project" value="GO_Central"/>
</dbReference>
<feature type="coiled-coil region" evidence="1">
    <location>
        <begin position="14"/>
        <end position="69"/>
    </location>
</feature>
<proteinExistence type="predicted"/>
<dbReference type="EMBL" id="AHAT01024384">
    <property type="status" value="NOT_ANNOTATED_CDS"/>
    <property type="molecule type" value="Genomic_DNA"/>
</dbReference>
<feature type="compositionally biased region" description="Basic and acidic residues" evidence="2">
    <location>
        <begin position="393"/>
        <end position="405"/>
    </location>
</feature>
<dbReference type="STRING" id="7918.ENSLOCP00000007114"/>
<feature type="region of interest" description="Disordered" evidence="2">
    <location>
        <begin position="216"/>
        <end position="267"/>
    </location>
</feature>
<dbReference type="AlphaFoldDB" id="W5MFF5"/>
<dbReference type="InterPro" id="IPR033316">
    <property type="entry name" value="RBBP8-like"/>
</dbReference>
<dbReference type="KEGG" id="loc:107079598"/>
<dbReference type="Ensembl" id="ENSLOCT00000007122.1">
    <property type="protein sequence ID" value="ENSLOCP00000007114.1"/>
    <property type="gene ID" value="ENSLOCG00000005890.1"/>
</dbReference>
<evidence type="ECO:0000256" key="2">
    <source>
        <dbReference type="SAM" id="MobiDB-lite"/>
    </source>
</evidence>
<feature type="region of interest" description="Disordered" evidence="2">
    <location>
        <begin position="360"/>
        <end position="508"/>
    </location>
</feature>
<accession>W5MFF5</accession>
<reference evidence="4" key="3">
    <citation type="submission" date="2025-09" db="UniProtKB">
        <authorList>
            <consortium name="Ensembl"/>
        </authorList>
    </citation>
    <scope>IDENTIFICATION</scope>
</reference>
<feature type="region of interest" description="Disordered" evidence="2">
    <location>
        <begin position="522"/>
        <end position="600"/>
    </location>
</feature>
<protein>
    <submittedName>
        <fullName evidence="4">Retinoblastoma binding protein 8-like</fullName>
    </submittedName>
</protein>
<reference evidence="4" key="2">
    <citation type="submission" date="2025-08" db="UniProtKB">
        <authorList>
            <consortium name="Ensembl"/>
        </authorList>
    </citation>
    <scope>IDENTIFICATION</scope>
</reference>
<feature type="compositionally biased region" description="Polar residues" evidence="2">
    <location>
        <begin position="534"/>
        <end position="551"/>
    </location>
</feature>
<name>W5MFF5_LEPOC</name>
<feature type="compositionally biased region" description="Acidic residues" evidence="2">
    <location>
        <begin position="412"/>
        <end position="424"/>
    </location>
</feature>
<dbReference type="PANTHER" id="PTHR15107">
    <property type="entry name" value="RETINOBLASTOMA BINDING PROTEIN 8"/>
    <property type="match status" value="1"/>
</dbReference>
<dbReference type="GO" id="GO:0003684">
    <property type="term" value="F:damaged DNA binding"/>
    <property type="evidence" value="ECO:0000318"/>
    <property type="project" value="GO_Central"/>
</dbReference>
<feature type="compositionally biased region" description="Basic and acidic residues" evidence="2">
    <location>
        <begin position="566"/>
        <end position="575"/>
    </location>
</feature>
<dbReference type="GeneTree" id="ENSGT00530000063835"/>
<feature type="domain" description="DNA endonuclease Ctp1 N-terminal" evidence="3">
    <location>
        <begin position="6"/>
        <end position="125"/>
    </location>
</feature>
<evidence type="ECO:0000313" key="5">
    <source>
        <dbReference type="Proteomes" id="UP000018468"/>
    </source>
</evidence>
<feature type="compositionally biased region" description="Low complexity" evidence="2">
    <location>
        <begin position="250"/>
        <end position="263"/>
    </location>
</feature>
<dbReference type="Bgee" id="ENSLOCG00000005890">
    <property type="expression patterns" value="Expressed in pharyngeal gill and 3 other cell types or tissues"/>
</dbReference>
<sequence length="600" mass="66450">MAAENFDDVLNKLRDLHDKEIRAWQEKVTELNKEKCCDAQRMDELFTKNQQLREQQKILNENVKLLENRLRAGLCDRCTVTQDVAKKKQHEYETSQMQSLQHISILVNEMTMLKKENKRLLEEVKNLQSMLNEQNGKCSTASTPDANLSPESAAVLPPLTSVKQTTEGALPGQPISRNPEQSRQSAGDDGAHPLRKLLNWNGQDTHRMSNTLHSTIAVVSPGSREERSSSQGSPGIEKRAKRVEVRGKSRSPPAATRRAAPGAKPLHQVHAPVPFRPHVVDKGQHLAYSWPAGGPPDWFRAREALDSGVPVIDLFGNLVYMKDYHLDPSPRSLLGKKPEPEFCWYDGKAALYRASASSLNKLPPAESSPREGGKARASLDQKLGKLVSPCQKTLDKPLDLSERGKFRQLSEPAEEPPEEVDSQAESDGPSGGSPKDAQPSAADPPLPTHGSSSSDQAQSPAADHCPPQEEQGKTAEQSDEAEEKEKEKEETSPIISIKFSPNEQKSLGLSLCPVVVLEALKTESEDHDSSDSEMTITYDSESNQEMLSEDTSSPKRKENMRKRKRGPAELKEVLHSRFPRKVKMSASLMQSRSPSDNEQG</sequence>
<keyword evidence="5" id="KW-1185">Reference proteome</keyword>
<dbReference type="HOGENOM" id="CLU_470856_0_0_1"/>
<dbReference type="CTD" id="324358"/>
<evidence type="ECO:0000259" key="3">
    <source>
        <dbReference type="Pfam" id="PF10482"/>
    </source>
</evidence>
<evidence type="ECO:0000256" key="1">
    <source>
        <dbReference type="SAM" id="Coils"/>
    </source>
</evidence>
<feature type="coiled-coil region" evidence="1">
    <location>
        <begin position="103"/>
        <end position="137"/>
    </location>
</feature>
<reference evidence="5" key="1">
    <citation type="submission" date="2011-12" db="EMBL/GenBank/DDBJ databases">
        <title>The Draft Genome of Lepisosteus oculatus.</title>
        <authorList>
            <consortium name="The Broad Institute Genome Assembly &amp; Analysis Group"/>
            <consortium name="Computational R&amp;D Group"/>
            <consortium name="and Sequencing Platform"/>
            <person name="Di Palma F."/>
            <person name="Alfoldi J."/>
            <person name="Johnson J."/>
            <person name="Berlin A."/>
            <person name="Gnerre S."/>
            <person name="Jaffe D."/>
            <person name="MacCallum I."/>
            <person name="Young S."/>
            <person name="Walker B.J."/>
            <person name="Lander E.S."/>
            <person name="Lindblad-Toh K."/>
        </authorList>
    </citation>
    <scope>NUCLEOTIDE SEQUENCE [LARGE SCALE GENOMIC DNA]</scope>
</reference>
<feature type="region of interest" description="Disordered" evidence="2">
    <location>
        <begin position="164"/>
        <end position="196"/>
    </location>
</feature>
<organism evidence="4 5">
    <name type="scientific">Lepisosteus oculatus</name>
    <name type="common">Spotted gar</name>
    <dbReference type="NCBI Taxonomy" id="7918"/>
    <lineage>
        <taxon>Eukaryota</taxon>
        <taxon>Metazoa</taxon>
        <taxon>Chordata</taxon>
        <taxon>Craniata</taxon>
        <taxon>Vertebrata</taxon>
        <taxon>Euteleostomi</taxon>
        <taxon>Actinopterygii</taxon>
        <taxon>Neopterygii</taxon>
        <taxon>Holostei</taxon>
        <taxon>Semionotiformes</taxon>
        <taxon>Lepisosteidae</taxon>
        <taxon>Lepisosteus</taxon>
    </lineage>
</organism>
<dbReference type="eggNOG" id="ENOG502RTF0">
    <property type="taxonomic scope" value="Eukaryota"/>
</dbReference>
<dbReference type="Pfam" id="PF10482">
    <property type="entry name" value="CtIP_N"/>
    <property type="match status" value="1"/>
</dbReference>
<keyword evidence="1" id="KW-0175">Coiled coil</keyword>
<evidence type="ECO:0000313" key="4">
    <source>
        <dbReference type="Ensembl" id="ENSLOCP00000007114.1"/>
    </source>
</evidence>
<dbReference type="OrthoDB" id="8809203at2759"/>
<feature type="compositionally biased region" description="Polar residues" evidence="2">
    <location>
        <begin position="175"/>
        <end position="185"/>
    </location>
</feature>
<feature type="compositionally biased region" description="Basic and acidic residues" evidence="2">
    <location>
        <begin position="236"/>
        <end position="247"/>
    </location>
</feature>
<dbReference type="GeneID" id="107079598"/>
<dbReference type="InterPro" id="IPR019518">
    <property type="entry name" value="CtIP_N"/>
</dbReference>
<dbReference type="Proteomes" id="UP000018468">
    <property type="component" value="Linkage group LG18"/>
</dbReference>
<dbReference type="PANTHER" id="PTHR15107:SF3">
    <property type="entry name" value="RBBP8 N-TERMINAL-LIKE PROTEIN"/>
    <property type="match status" value="1"/>
</dbReference>
<dbReference type="EMBL" id="AHAT01024383">
    <property type="status" value="NOT_ANNOTATED_CDS"/>
    <property type="molecule type" value="Genomic_DNA"/>
</dbReference>
<feature type="compositionally biased region" description="Polar residues" evidence="2">
    <location>
        <begin position="587"/>
        <end position="600"/>
    </location>
</feature>
<feature type="compositionally biased region" description="Low complexity" evidence="2">
    <location>
        <begin position="451"/>
        <end position="463"/>
    </location>
</feature>
<dbReference type="InParanoid" id="W5MFF5"/>